<keyword evidence="3" id="KW-1185">Reference proteome</keyword>
<dbReference type="PANTHER" id="PTHR43802:SF1">
    <property type="entry name" value="IP11341P-RELATED"/>
    <property type="match status" value="1"/>
</dbReference>
<dbReference type="SUPFAM" id="SSF52096">
    <property type="entry name" value="ClpP/crotonase"/>
    <property type="match status" value="1"/>
</dbReference>
<organism evidence="2 3">
    <name type="scientific">Mesobacillus persicus</name>
    <dbReference type="NCBI Taxonomy" id="930146"/>
    <lineage>
        <taxon>Bacteria</taxon>
        <taxon>Bacillati</taxon>
        <taxon>Bacillota</taxon>
        <taxon>Bacilli</taxon>
        <taxon>Bacillales</taxon>
        <taxon>Bacillaceae</taxon>
        <taxon>Mesobacillus</taxon>
    </lineage>
</organism>
<dbReference type="OrthoDB" id="9775794at2"/>
<gene>
    <name evidence="2" type="ORF">SAMN05192533_108140</name>
</gene>
<proteinExistence type="inferred from homology"/>
<evidence type="ECO:0000313" key="3">
    <source>
        <dbReference type="Proteomes" id="UP000198553"/>
    </source>
</evidence>
<protein>
    <submittedName>
        <fullName evidence="2">Enoyl-CoA hydratase</fullName>
    </submittedName>
</protein>
<dbReference type="CDD" id="cd06558">
    <property type="entry name" value="crotonase-like"/>
    <property type="match status" value="1"/>
</dbReference>
<dbReference type="Gene3D" id="3.90.226.10">
    <property type="entry name" value="2-enoyl-CoA Hydratase, Chain A, domain 1"/>
    <property type="match status" value="1"/>
</dbReference>
<evidence type="ECO:0000313" key="2">
    <source>
        <dbReference type="EMBL" id="SEN04115.1"/>
    </source>
</evidence>
<dbReference type="InterPro" id="IPR029045">
    <property type="entry name" value="ClpP/crotonase-like_dom_sf"/>
</dbReference>
<dbReference type="Pfam" id="PF00378">
    <property type="entry name" value="ECH_1"/>
    <property type="match status" value="1"/>
</dbReference>
<dbReference type="InterPro" id="IPR001753">
    <property type="entry name" value="Enoyl-CoA_hydra/iso"/>
</dbReference>
<dbReference type="AlphaFoldDB" id="A0A1H8DAG1"/>
<dbReference type="PANTHER" id="PTHR43802">
    <property type="entry name" value="ENOYL-COA HYDRATASE"/>
    <property type="match status" value="1"/>
</dbReference>
<reference evidence="3" key="1">
    <citation type="submission" date="2016-10" db="EMBL/GenBank/DDBJ databases">
        <authorList>
            <person name="Varghese N."/>
            <person name="Submissions S."/>
        </authorList>
    </citation>
    <scope>NUCLEOTIDE SEQUENCE [LARGE SCALE GENOMIC DNA]</scope>
    <source>
        <strain evidence="3">B48,IBRC-M 10115,DSM 25386,CECT 8001</strain>
    </source>
</reference>
<dbReference type="Proteomes" id="UP000198553">
    <property type="component" value="Unassembled WGS sequence"/>
</dbReference>
<dbReference type="EMBL" id="FOBW01000008">
    <property type="protein sequence ID" value="SEN04115.1"/>
    <property type="molecule type" value="Genomic_DNA"/>
</dbReference>
<dbReference type="GO" id="GO:0003824">
    <property type="term" value="F:catalytic activity"/>
    <property type="evidence" value="ECO:0007669"/>
    <property type="project" value="UniProtKB-ARBA"/>
</dbReference>
<accession>A0A1H8DAG1</accession>
<comment type="similarity">
    <text evidence="1">Belongs to the enoyl-CoA hydratase/isomerase family.</text>
</comment>
<sequence length="241" mass="26589">MSNLEPAVLLEKDENIAIVTLNRPEILNAFNVEIRDGLYETFLALRDDSTVDGVVVKAEGRGFCAGADLTEFGTESTVIRKRRIRLQHDLWDEIRRFPKPIASAIHGFAVGSGLEMSMLFDFRFASPGTKLALPEGRIGMVPAAGGTQSLPRLVHQGKALEMSLLGEQITAEEGYRLGFISKIIPKDVMIPTTVDYMKNIVQGNPQRAKWIKSLVCHGLDGSLSQGLLREKVVVARSWATR</sequence>
<dbReference type="RefSeq" id="WP_090746015.1">
    <property type="nucleotide sequence ID" value="NZ_FOBW01000008.1"/>
</dbReference>
<dbReference type="STRING" id="930146.SAMN05192533_108140"/>
<name>A0A1H8DAG1_9BACI</name>
<evidence type="ECO:0000256" key="1">
    <source>
        <dbReference type="ARBA" id="ARBA00005254"/>
    </source>
</evidence>